<dbReference type="GO" id="GO:0051287">
    <property type="term" value="F:NAD binding"/>
    <property type="evidence" value="ECO:0007669"/>
    <property type="project" value="InterPro"/>
</dbReference>
<proteinExistence type="predicted"/>
<organism evidence="2 3">
    <name type="scientific">Tractidigestivibacter scatoligenes</name>
    <name type="common">Olsenella scatoligenes</name>
    <dbReference type="NCBI Taxonomy" id="1299998"/>
    <lineage>
        <taxon>Bacteria</taxon>
        <taxon>Bacillati</taxon>
        <taxon>Actinomycetota</taxon>
        <taxon>Coriobacteriia</taxon>
        <taxon>Coriobacteriales</taxon>
        <taxon>Atopobiaceae</taxon>
        <taxon>Tractidigestivibacter</taxon>
    </lineage>
</organism>
<dbReference type="GO" id="GO:0016616">
    <property type="term" value="F:oxidoreductase activity, acting on the CH-OH group of donors, NAD or NADP as acceptor"/>
    <property type="evidence" value="ECO:0007669"/>
    <property type="project" value="InterPro"/>
</dbReference>
<sequence length="110" mass="12182">MKVVIAGVFPSTAREKIIDTFPSDWDVAFLRPEDIEREIGTADTLILEHVQVNAALLEKAPALKLVQIGAGYNNVNLDDCTRRGGAYAGIRPLLVQEPHLPGWFQEGAWR</sequence>
<dbReference type="STRING" id="1299998.AUL39_04485"/>
<accession>A0A100YV64</accession>
<evidence type="ECO:0000313" key="2">
    <source>
        <dbReference type="EMBL" id="KUH58280.1"/>
    </source>
</evidence>
<dbReference type="AlphaFoldDB" id="A0A100YV64"/>
<gene>
    <name evidence="2" type="ORF">AUL39_04485</name>
</gene>
<protein>
    <recommendedName>
        <fullName evidence="1">D-isomer specific 2-hydroxyacid dehydrogenase catalytic domain-containing protein</fullName>
    </recommendedName>
</protein>
<dbReference type="SUPFAM" id="SSF52283">
    <property type="entry name" value="Formate/glycerate dehydrogenase catalytic domain-like"/>
    <property type="match status" value="1"/>
</dbReference>
<dbReference type="OrthoDB" id="9805416at2"/>
<comment type="caution">
    <text evidence="2">The sequence shown here is derived from an EMBL/GenBank/DDBJ whole genome shotgun (WGS) entry which is preliminary data.</text>
</comment>
<evidence type="ECO:0000313" key="3">
    <source>
        <dbReference type="Proteomes" id="UP000054078"/>
    </source>
</evidence>
<feature type="domain" description="D-isomer specific 2-hydroxyacid dehydrogenase catalytic" evidence="1">
    <location>
        <begin position="31"/>
        <end position="84"/>
    </location>
</feature>
<dbReference type="InterPro" id="IPR006139">
    <property type="entry name" value="D-isomer_2_OHA_DH_cat_dom"/>
</dbReference>
<keyword evidence="3" id="KW-1185">Reference proteome</keyword>
<dbReference type="Proteomes" id="UP000054078">
    <property type="component" value="Unassembled WGS sequence"/>
</dbReference>
<evidence type="ECO:0000259" key="1">
    <source>
        <dbReference type="Pfam" id="PF00389"/>
    </source>
</evidence>
<reference evidence="2 3" key="1">
    <citation type="submission" date="2015-12" db="EMBL/GenBank/DDBJ databases">
        <title>Draft Genome Sequence of Olsenella scatoligenes SK9K4T; a Producer of 3-Methylindole- (skatole) and 4-Methylphenol- (p-cresol) Isolated from Pig Feces.</title>
        <authorList>
            <person name="Li X."/>
            <person name="Borg B."/>
            <person name="Canibe N."/>
        </authorList>
    </citation>
    <scope>NUCLEOTIDE SEQUENCE [LARGE SCALE GENOMIC DNA]</scope>
    <source>
        <strain evidence="2 3">SK9K4</strain>
    </source>
</reference>
<dbReference type="RefSeq" id="WP_059054166.1">
    <property type="nucleotide sequence ID" value="NZ_LOJF01000009.1"/>
</dbReference>
<dbReference type="Pfam" id="PF00389">
    <property type="entry name" value="2-Hacid_dh"/>
    <property type="match status" value="1"/>
</dbReference>
<name>A0A100YV64_TRASO</name>
<dbReference type="Gene3D" id="3.40.50.720">
    <property type="entry name" value="NAD(P)-binding Rossmann-like Domain"/>
    <property type="match status" value="1"/>
</dbReference>
<dbReference type="EMBL" id="LOJF01000009">
    <property type="protein sequence ID" value="KUH58280.1"/>
    <property type="molecule type" value="Genomic_DNA"/>
</dbReference>